<evidence type="ECO:0000256" key="4">
    <source>
        <dbReference type="ARBA" id="ARBA00022777"/>
    </source>
</evidence>
<dbReference type="InterPro" id="IPR029056">
    <property type="entry name" value="Ribokinase-like"/>
</dbReference>
<dbReference type="SUPFAM" id="SSF53613">
    <property type="entry name" value="Ribokinase-like"/>
    <property type="match status" value="1"/>
</dbReference>
<protein>
    <submittedName>
        <fullName evidence="7">PfkB family carbohydrate kinase</fullName>
    </submittedName>
</protein>
<dbReference type="OrthoDB" id="9779730at2"/>
<keyword evidence="2" id="KW-0808">Transferase</keyword>
<evidence type="ECO:0000313" key="8">
    <source>
        <dbReference type="Proteomes" id="UP000054925"/>
    </source>
</evidence>
<keyword evidence="4 7" id="KW-0418">Kinase</keyword>
<dbReference type="CDD" id="cd01167">
    <property type="entry name" value="bac_FRK"/>
    <property type="match status" value="1"/>
</dbReference>
<evidence type="ECO:0000256" key="5">
    <source>
        <dbReference type="ARBA" id="ARBA00022840"/>
    </source>
</evidence>
<keyword evidence="5" id="KW-0067">ATP-binding</keyword>
<accession>A0A158K438</accession>
<dbReference type="EMBL" id="FCOL02000035">
    <property type="protein sequence ID" value="SAL75867.1"/>
    <property type="molecule type" value="Genomic_DNA"/>
</dbReference>
<feature type="domain" description="Carbohydrate kinase PfkB" evidence="6">
    <location>
        <begin position="30"/>
        <end position="297"/>
    </location>
</feature>
<dbReference type="InterPro" id="IPR002173">
    <property type="entry name" value="Carboh/pur_kinase_PfkB_CS"/>
</dbReference>
<name>A0A158K438_9BURK</name>
<evidence type="ECO:0000256" key="1">
    <source>
        <dbReference type="ARBA" id="ARBA00010688"/>
    </source>
</evidence>
<evidence type="ECO:0000313" key="7">
    <source>
        <dbReference type="EMBL" id="SAL75867.1"/>
    </source>
</evidence>
<dbReference type="PROSITE" id="PS00583">
    <property type="entry name" value="PFKB_KINASES_1"/>
    <property type="match status" value="1"/>
</dbReference>
<sequence>MASEKASETQTLPTFVSAGDILTDMIRTDTSTWLSRPGGAGWNVARAVARLGLPTACAGSLGVDNFSDDLWNASVAAGLDMRFMQRVERPPLLAIVHKTQPPTYYFMGENGADLAFDPSKLPSGWMEQVKWAHFGCISLVRQPLGATLAALAAQLREHGVKISFDPNYRNLMETGYEPILRNMASLADLIKVSDEDLHMLFRGIPEADALAQVRAMNPQASVLVTRGSSEAALYVGDEVFRAKPPQVQVADTVGAGDASIGGLLYSLMAREGGWGEHLRFALASGAAACRFPGGHSPSLEEVEALLKP</sequence>
<dbReference type="PANTHER" id="PTHR43085">
    <property type="entry name" value="HEXOKINASE FAMILY MEMBER"/>
    <property type="match status" value="1"/>
</dbReference>
<keyword evidence="3" id="KW-0547">Nucleotide-binding</keyword>
<comment type="similarity">
    <text evidence="1">Belongs to the carbohydrate kinase PfkB family.</text>
</comment>
<dbReference type="InterPro" id="IPR050306">
    <property type="entry name" value="PfkB_Carbo_kinase"/>
</dbReference>
<dbReference type="GO" id="GO:0005524">
    <property type="term" value="F:ATP binding"/>
    <property type="evidence" value="ECO:0007669"/>
    <property type="project" value="UniProtKB-KW"/>
</dbReference>
<evidence type="ECO:0000259" key="6">
    <source>
        <dbReference type="Pfam" id="PF00294"/>
    </source>
</evidence>
<dbReference type="PANTHER" id="PTHR43085:SF1">
    <property type="entry name" value="PSEUDOURIDINE KINASE-RELATED"/>
    <property type="match status" value="1"/>
</dbReference>
<evidence type="ECO:0000256" key="3">
    <source>
        <dbReference type="ARBA" id="ARBA00022741"/>
    </source>
</evidence>
<dbReference type="RefSeq" id="WP_087658705.1">
    <property type="nucleotide sequence ID" value="NZ_FCOL02000035.1"/>
</dbReference>
<comment type="caution">
    <text evidence="7">The sequence shown here is derived from an EMBL/GenBank/DDBJ whole genome shotgun (WGS) entry which is preliminary data.</text>
</comment>
<reference evidence="7" key="1">
    <citation type="submission" date="2016-01" db="EMBL/GenBank/DDBJ databases">
        <authorList>
            <person name="Peeters C."/>
        </authorList>
    </citation>
    <scope>NUCLEOTIDE SEQUENCE [LARGE SCALE GENOMIC DNA]</scope>
    <source>
        <strain evidence="7">LMG 22937</strain>
    </source>
</reference>
<dbReference type="PROSITE" id="PS00584">
    <property type="entry name" value="PFKB_KINASES_2"/>
    <property type="match status" value="1"/>
</dbReference>
<dbReference type="Gene3D" id="3.40.1190.20">
    <property type="match status" value="1"/>
</dbReference>
<dbReference type="Proteomes" id="UP000054925">
    <property type="component" value="Unassembled WGS sequence"/>
</dbReference>
<dbReference type="Pfam" id="PF00294">
    <property type="entry name" value="PfkB"/>
    <property type="match status" value="1"/>
</dbReference>
<proteinExistence type="inferred from homology"/>
<dbReference type="GO" id="GO:0016301">
    <property type="term" value="F:kinase activity"/>
    <property type="evidence" value="ECO:0007669"/>
    <property type="project" value="UniProtKB-KW"/>
</dbReference>
<keyword evidence="8" id="KW-1185">Reference proteome</keyword>
<dbReference type="InterPro" id="IPR011611">
    <property type="entry name" value="PfkB_dom"/>
</dbReference>
<organism evidence="7 8">
    <name type="scientific">Caballeronia terrestris</name>
    <dbReference type="NCBI Taxonomy" id="1226301"/>
    <lineage>
        <taxon>Bacteria</taxon>
        <taxon>Pseudomonadati</taxon>
        <taxon>Pseudomonadota</taxon>
        <taxon>Betaproteobacteria</taxon>
        <taxon>Burkholderiales</taxon>
        <taxon>Burkholderiaceae</taxon>
        <taxon>Caballeronia</taxon>
    </lineage>
</organism>
<gene>
    <name evidence="7" type="ORF">AWB67_04834</name>
</gene>
<dbReference type="AlphaFoldDB" id="A0A158K438"/>
<evidence type="ECO:0000256" key="2">
    <source>
        <dbReference type="ARBA" id="ARBA00022679"/>
    </source>
</evidence>